<sequence length="158" mass="17453">ALNPSLYLCFGFCLYLYPIPCLCVSPSPCLYSSFCHGLFPKVCRGLDPFVFPQRVDLADCLHAEALADLNPCLYFLPHISASLQMSGLYIQDFCLLGSQMMTTVLPTRILVQKYWKEMQMVHLPPTSLFCGMVDGLEGPAVALGLASYLAMTDLGNEI</sequence>
<protein>
    <submittedName>
        <fullName evidence="2">Uncharacterized protein</fullName>
    </submittedName>
</protein>
<feature type="non-terminal residue" evidence="2">
    <location>
        <position position="1"/>
    </location>
</feature>
<evidence type="ECO:0000313" key="2">
    <source>
        <dbReference type="EMBL" id="KFO77789.1"/>
    </source>
</evidence>
<evidence type="ECO:0000313" key="3">
    <source>
        <dbReference type="Proteomes" id="UP000053760"/>
    </source>
</evidence>
<organism evidence="2 3">
    <name type="scientific">Cuculus canorus</name>
    <name type="common">Common cuckoo</name>
    <dbReference type="NCBI Taxonomy" id="55661"/>
    <lineage>
        <taxon>Eukaryota</taxon>
        <taxon>Metazoa</taxon>
        <taxon>Chordata</taxon>
        <taxon>Craniata</taxon>
        <taxon>Vertebrata</taxon>
        <taxon>Euteleostomi</taxon>
        <taxon>Archelosauria</taxon>
        <taxon>Archosauria</taxon>
        <taxon>Dinosauria</taxon>
        <taxon>Saurischia</taxon>
        <taxon>Theropoda</taxon>
        <taxon>Coelurosauria</taxon>
        <taxon>Aves</taxon>
        <taxon>Neognathae</taxon>
        <taxon>Neoaves</taxon>
        <taxon>Otidimorphae</taxon>
        <taxon>Cuculiformes</taxon>
        <taxon>Cuculidae</taxon>
        <taxon>Cuculus</taxon>
    </lineage>
</organism>
<dbReference type="Proteomes" id="UP000053760">
    <property type="component" value="Unassembled WGS sequence"/>
</dbReference>
<dbReference type="EMBL" id="KL447838">
    <property type="protein sequence ID" value="KFO77789.1"/>
    <property type="molecule type" value="Genomic_DNA"/>
</dbReference>
<accession>A0A091G9H9</accession>
<feature type="signal peptide" evidence="1">
    <location>
        <begin position="1"/>
        <end position="23"/>
    </location>
</feature>
<dbReference type="AlphaFoldDB" id="A0A091G9H9"/>
<reference evidence="2 3" key="1">
    <citation type="submission" date="2014-04" db="EMBL/GenBank/DDBJ databases">
        <title>Genome evolution of avian class.</title>
        <authorList>
            <person name="Zhang G."/>
            <person name="Li C."/>
        </authorList>
    </citation>
    <scope>NUCLEOTIDE SEQUENCE [LARGE SCALE GENOMIC DNA]</scope>
    <source>
        <strain evidence="2">BGI_N303</strain>
    </source>
</reference>
<name>A0A091G9H9_CUCCA</name>
<feature type="chain" id="PRO_5001875036" evidence="1">
    <location>
        <begin position="24"/>
        <end position="158"/>
    </location>
</feature>
<feature type="non-terminal residue" evidence="2">
    <location>
        <position position="158"/>
    </location>
</feature>
<proteinExistence type="predicted"/>
<keyword evidence="1" id="KW-0732">Signal</keyword>
<evidence type="ECO:0000256" key="1">
    <source>
        <dbReference type="SAM" id="SignalP"/>
    </source>
</evidence>
<gene>
    <name evidence="2" type="ORF">N303_12715</name>
</gene>
<keyword evidence="3" id="KW-1185">Reference proteome</keyword>